<keyword evidence="19" id="KW-1133">Transmembrane helix</keyword>
<comment type="pathway">
    <text evidence="4">Protein modification; protein glycosylation.</text>
</comment>
<dbReference type="AlphaFoldDB" id="A0A2I2F6T9"/>
<keyword evidence="19" id="KW-0472">Membrane</keyword>
<dbReference type="EC" id="3.2.1.-" evidence="17"/>
<comment type="catalytic activity">
    <reaction evidence="12">
        <text>N(4)-(alpha-D-Man-(1-&gt;2)-alpha-D-Man-(1-&gt;2)-alpha-D-Man-(1-&gt;3)-[alpha-D-Man-(1-&gt;3)-[alpha-D-Man-(1-&gt;2)-alpha-D-Man-(1-&gt;6)]-alpha-D-Man-(1-&gt;6)]-beta-D-Man-(1-&gt;4)-beta-D-GlcNAc-(1-&gt;4)-beta-D-GlcNAc)-L-asparaginyl-[protein] (N-glucan mannose isomer 8A1,2,3B1,3) + 3 H2O = N(4)-(alpha-D-Man-(1-&gt;3)-[alpha-D-Man-(1-&gt;3)-[alpha-D-Man-(1-&gt;6)]-alpha-D-Man-(1-&gt;6)]-beta-D-Man-(1-&gt;4)-beta-D-GlcNAc-(1-&gt;4)-beta-D-GlcNAc)-L-asparaginyl-[protein] (N-glucan mannose isomer 5A1,2) + 3 beta-D-mannose</text>
        <dbReference type="Rhea" id="RHEA:56028"/>
        <dbReference type="Rhea" id="RHEA-COMP:14358"/>
        <dbReference type="Rhea" id="RHEA-COMP:14367"/>
        <dbReference type="ChEBI" id="CHEBI:15377"/>
        <dbReference type="ChEBI" id="CHEBI:28563"/>
        <dbReference type="ChEBI" id="CHEBI:59087"/>
        <dbReference type="ChEBI" id="CHEBI:60628"/>
        <dbReference type="EC" id="3.2.1.113"/>
    </reaction>
</comment>
<evidence type="ECO:0000256" key="16">
    <source>
        <dbReference type="PIRSR" id="PIRSR601382-3"/>
    </source>
</evidence>
<dbReference type="GO" id="GO:0005783">
    <property type="term" value="C:endoplasmic reticulum"/>
    <property type="evidence" value="ECO:0007669"/>
    <property type="project" value="TreeGrafter"/>
</dbReference>
<evidence type="ECO:0000256" key="3">
    <source>
        <dbReference type="ARBA" id="ARBA00004321"/>
    </source>
</evidence>
<feature type="transmembrane region" description="Helical" evidence="19">
    <location>
        <begin position="84"/>
        <end position="106"/>
    </location>
</feature>
<dbReference type="InterPro" id="IPR036026">
    <property type="entry name" value="Seven-hairpin_glycosidases"/>
</dbReference>
<dbReference type="InterPro" id="IPR050749">
    <property type="entry name" value="Glycosyl_Hydrolase_47"/>
</dbReference>
<reference evidence="20 21" key="1">
    <citation type="submission" date="2017-12" db="EMBL/GenBank/DDBJ databases">
        <authorList>
            <consortium name="DOE Joint Genome Institute"/>
            <person name="Haridas S."/>
            <person name="Kjaerbolling I."/>
            <person name="Vesth T.C."/>
            <person name="Frisvad J.C."/>
            <person name="Nybo J.L."/>
            <person name="Theobald S."/>
            <person name="Kuo A."/>
            <person name="Bowyer P."/>
            <person name="Matsuda Y."/>
            <person name="Mondo S."/>
            <person name="Lyhne E.K."/>
            <person name="Kogle M.E."/>
            <person name="Clum A."/>
            <person name="Lipzen A."/>
            <person name="Salamov A."/>
            <person name="Ngan C.Y."/>
            <person name="Daum C."/>
            <person name="Chiniquy J."/>
            <person name="Barry K."/>
            <person name="LaButti K."/>
            <person name="Simmons B.A."/>
            <person name="Magnuson J.K."/>
            <person name="Mortensen U.H."/>
            <person name="Larsen T.O."/>
            <person name="Grigoriev I.V."/>
            <person name="Baker S.E."/>
            <person name="Andersen M.R."/>
            <person name="Nordberg H.P."/>
            <person name="Cantor M.N."/>
            <person name="Hua S.X."/>
        </authorList>
    </citation>
    <scope>NUCLEOTIDE SEQUENCE [LARGE SCALE GENOMIC DNA]</scope>
    <source>
        <strain evidence="20 21">CBS 102.13</strain>
    </source>
</reference>
<evidence type="ECO:0000256" key="15">
    <source>
        <dbReference type="PIRSR" id="PIRSR601382-2"/>
    </source>
</evidence>
<dbReference type="Pfam" id="PF01532">
    <property type="entry name" value="Glyco_hydro_47"/>
    <property type="match status" value="1"/>
</dbReference>
<dbReference type="RefSeq" id="XP_024670359.1">
    <property type="nucleotide sequence ID" value="XM_024816693.1"/>
</dbReference>
<feature type="compositionally biased region" description="Polar residues" evidence="18">
    <location>
        <begin position="1"/>
        <end position="12"/>
    </location>
</feature>
<dbReference type="GO" id="GO:0004571">
    <property type="term" value="F:mannosyl-oligosaccharide 1,2-alpha-mannosidase activity"/>
    <property type="evidence" value="ECO:0007669"/>
    <property type="project" value="UniProtKB-EC"/>
</dbReference>
<dbReference type="GeneID" id="36523853"/>
<dbReference type="InterPro" id="IPR001382">
    <property type="entry name" value="Glyco_hydro_47"/>
</dbReference>
<dbReference type="GO" id="GO:0005975">
    <property type="term" value="P:carbohydrate metabolic process"/>
    <property type="evidence" value="ECO:0007669"/>
    <property type="project" value="InterPro"/>
</dbReference>
<feature type="region of interest" description="Disordered" evidence="18">
    <location>
        <begin position="513"/>
        <end position="550"/>
    </location>
</feature>
<evidence type="ECO:0000256" key="8">
    <source>
        <dbReference type="ARBA" id="ARBA00022837"/>
    </source>
</evidence>
<feature type="compositionally biased region" description="Gly residues" evidence="18">
    <location>
        <begin position="706"/>
        <end position="722"/>
    </location>
</feature>
<comment type="catalytic activity">
    <reaction evidence="13">
        <text>N(4)-(alpha-D-Man-(1-&gt;2)-alpha-D-Man-(1-&gt;2)-alpha-D-Man-(1-&gt;3)-[alpha-D-Man-(1-&gt;2)-alpha-D-Man-(1-&gt;3)-[alpha-D-Man-(1-&gt;2)-alpha-D-Man-(1-&gt;6)]-alpha-D-Man-(1-&gt;6)]-beta-D-Man-(1-&gt;4)-beta-D-GlcNAc-(1-&gt;4)-beta-D-GlcNAc)-L-asparaginyl-[protein] (N-glucan mannose isomer 9A1,2,3B1,2,3) + 4 H2O = N(4)-(alpha-D-Man-(1-&gt;3)-[alpha-D-Man-(1-&gt;3)-[alpha-D-Man-(1-&gt;6)]-alpha-D-Man-(1-&gt;6)]-beta-D-Man-(1-&gt;4)-beta-D-GlcNAc-(1-&gt;4)-beta-D-GlcNAc)-L-asparaginyl-[protein] (N-glucan mannose isomer 5A1,2) + 4 beta-D-mannose</text>
        <dbReference type="Rhea" id="RHEA:56008"/>
        <dbReference type="Rhea" id="RHEA-COMP:14356"/>
        <dbReference type="Rhea" id="RHEA-COMP:14367"/>
        <dbReference type="ChEBI" id="CHEBI:15377"/>
        <dbReference type="ChEBI" id="CHEBI:28563"/>
        <dbReference type="ChEBI" id="CHEBI:59087"/>
        <dbReference type="ChEBI" id="CHEBI:139493"/>
        <dbReference type="EC" id="3.2.1.113"/>
    </reaction>
</comment>
<dbReference type="UniPathway" id="UPA00378"/>
<comment type="similarity">
    <text evidence="5 17">Belongs to the glycosyl hydrolase 47 family.</text>
</comment>
<feature type="region of interest" description="Disordered" evidence="18">
    <location>
        <begin position="1"/>
        <end position="42"/>
    </location>
</feature>
<evidence type="ECO:0000256" key="2">
    <source>
        <dbReference type="ARBA" id="ARBA00001946"/>
    </source>
</evidence>
<feature type="region of interest" description="Disordered" evidence="18">
    <location>
        <begin position="603"/>
        <end position="633"/>
    </location>
</feature>
<keyword evidence="9 16" id="KW-1015">Disulfide bond</keyword>
<evidence type="ECO:0000256" key="14">
    <source>
        <dbReference type="PIRSR" id="PIRSR601382-1"/>
    </source>
</evidence>
<name>A0A2I2F6T9_ASPCN</name>
<dbReference type="EMBL" id="KZ559152">
    <property type="protein sequence ID" value="PLB36347.1"/>
    <property type="molecule type" value="Genomic_DNA"/>
</dbReference>
<feature type="active site" description="Proton donor" evidence="14">
    <location>
        <position position="227"/>
    </location>
</feature>
<dbReference type="GO" id="GO:0060205">
    <property type="term" value="C:cytoplasmic vesicle lumen"/>
    <property type="evidence" value="ECO:0007669"/>
    <property type="project" value="UniProtKB-SubCell"/>
</dbReference>
<evidence type="ECO:0000256" key="5">
    <source>
        <dbReference type="ARBA" id="ARBA00007658"/>
    </source>
</evidence>
<proteinExistence type="inferred from homology"/>
<evidence type="ECO:0000256" key="6">
    <source>
        <dbReference type="ARBA" id="ARBA00022723"/>
    </source>
</evidence>
<accession>A0A2I2F6T9</accession>
<evidence type="ECO:0000313" key="21">
    <source>
        <dbReference type="Proteomes" id="UP000234585"/>
    </source>
</evidence>
<dbReference type="GO" id="GO:0005509">
    <property type="term" value="F:calcium ion binding"/>
    <property type="evidence" value="ECO:0007669"/>
    <property type="project" value="InterPro"/>
</dbReference>
<dbReference type="STRING" id="41067.A0A2I2F6T9"/>
<dbReference type="PANTHER" id="PTHR11742:SF55">
    <property type="entry name" value="ENDOPLASMIC RETICULUM MANNOSYL-OLIGOSACCHARIDE 1,2-ALPHA-MANNOSIDASE"/>
    <property type="match status" value="1"/>
</dbReference>
<dbReference type="GO" id="GO:0016020">
    <property type="term" value="C:membrane"/>
    <property type="evidence" value="ECO:0007669"/>
    <property type="project" value="InterPro"/>
</dbReference>
<evidence type="ECO:0000256" key="18">
    <source>
        <dbReference type="SAM" id="MobiDB-lite"/>
    </source>
</evidence>
<dbReference type="InterPro" id="IPR012341">
    <property type="entry name" value="6hp_glycosidase-like_sf"/>
</dbReference>
<evidence type="ECO:0000256" key="1">
    <source>
        <dbReference type="ARBA" id="ARBA00001913"/>
    </source>
</evidence>
<feature type="binding site" evidence="15">
    <location>
        <position position="677"/>
    </location>
    <ligand>
        <name>Ca(2+)</name>
        <dbReference type="ChEBI" id="CHEBI:29108"/>
    </ligand>
</feature>
<feature type="region of interest" description="Disordered" evidence="18">
    <location>
        <begin position="703"/>
        <end position="722"/>
    </location>
</feature>
<keyword evidence="6 15" id="KW-0479">Metal-binding</keyword>
<evidence type="ECO:0000313" key="20">
    <source>
        <dbReference type="EMBL" id="PLB36347.1"/>
    </source>
</evidence>
<dbReference type="PANTHER" id="PTHR11742">
    <property type="entry name" value="MANNOSYL-OLIGOSACCHARIDE ALPHA-1,2-MANNOSIDASE-RELATED"/>
    <property type="match status" value="1"/>
</dbReference>
<keyword evidence="10" id="KW-0968">Cytoplasmic vesicle</keyword>
<keyword evidence="17" id="KW-0326">Glycosidase</keyword>
<evidence type="ECO:0000256" key="10">
    <source>
        <dbReference type="ARBA" id="ARBA00023329"/>
    </source>
</evidence>
<keyword evidence="21" id="KW-1185">Reference proteome</keyword>
<feature type="active site" evidence="14">
    <location>
        <position position="376"/>
    </location>
</feature>
<evidence type="ECO:0000256" key="9">
    <source>
        <dbReference type="ARBA" id="ARBA00023157"/>
    </source>
</evidence>
<gene>
    <name evidence="20" type="ORF">BDW47DRAFT_127314</name>
</gene>
<evidence type="ECO:0000256" key="12">
    <source>
        <dbReference type="ARBA" id="ARBA00047669"/>
    </source>
</evidence>
<feature type="active site" description="Proton donor" evidence="14">
    <location>
        <position position="498"/>
    </location>
</feature>
<keyword evidence="7 17" id="KW-0378">Hydrolase</keyword>
<evidence type="ECO:0000256" key="19">
    <source>
        <dbReference type="SAM" id="Phobius"/>
    </source>
</evidence>
<protein>
    <recommendedName>
        <fullName evidence="17">alpha-1,2-Mannosidase</fullName>
        <ecNumber evidence="17">3.2.1.-</ecNumber>
    </recommendedName>
</protein>
<evidence type="ECO:0000256" key="11">
    <source>
        <dbReference type="ARBA" id="ARBA00024790"/>
    </source>
</evidence>
<evidence type="ECO:0000256" key="17">
    <source>
        <dbReference type="RuleBase" id="RU361193"/>
    </source>
</evidence>
<evidence type="ECO:0000256" key="13">
    <source>
        <dbReference type="ARBA" id="ARBA00048605"/>
    </source>
</evidence>
<dbReference type="GO" id="GO:0036503">
    <property type="term" value="P:ERAD pathway"/>
    <property type="evidence" value="ECO:0007669"/>
    <property type="project" value="UniProtKB-ARBA"/>
</dbReference>
<comment type="subcellular location">
    <subcellularLocation>
        <location evidence="3">Cytoplasmic vesicle lumen</location>
    </subcellularLocation>
</comment>
<dbReference type="SUPFAM" id="SSF48225">
    <property type="entry name" value="Seven-hairpin glycosidases"/>
    <property type="match status" value="1"/>
</dbReference>
<keyword evidence="8 15" id="KW-0106">Calcium</keyword>
<dbReference type="FunFam" id="1.50.10.10:FF:000033">
    <property type="entry name" value="alpha-1,2-Mannosidase"/>
    <property type="match status" value="1"/>
</dbReference>
<evidence type="ECO:0000256" key="7">
    <source>
        <dbReference type="ARBA" id="ARBA00022801"/>
    </source>
</evidence>
<comment type="cofactor">
    <cofactor evidence="1 15">
        <name>Ca(2+)</name>
        <dbReference type="ChEBI" id="CHEBI:29108"/>
    </cofactor>
</comment>
<comment type="cofactor">
    <cofactor evidence="2">
        <name>Mg(2+)</name>
        <dbReference type="ChEBI" id="CHEBI:18420"/>
    </cofactor>
</comment>
<feature type="active site" evidence="14">
    <location>
        <position position="568"/>
    </location>
</feature>
<keyword evidence="19" id="KW-0812">Transmembrane</keyword>
<feature type="compositionally biased region" description="Low complexity" evidence="18">
    <location>
        <begin position="609"/>
        <end position="621"/>
    </location>
</feature>
<dbReference type="Gene3D" id="1.50.10.10">
    <property type="match status" value="1"/>
</dbReference>
<dbReference type="PRINTS" id="PR00747">
    <property type="entry name" value="GLYHDRLASE47"/>
</dbReference>
<feature type="disulfide bond" evidence="16">
    <location>
        <begin position="441"/>
        <end position="484"/>
    </location>
</feature>
<dbReference type="OrthoDB" id="8118055at2759"/>
<comment type="function">
    <text evidence="11">Involved in the maturation of Asn-linked oligosaccharides. Progressively trims alpha-1,2-linked mannose residues from Man(9)GlcNAc(2) to produce Man(5)GlcNAc(2).</text>
</comment>
<evidence type="ECO:0000256" key="4">
    <source>
        <dbReference type="ARBA" id="ARBA00004922"/>
    </source>
</evidence>
<dbReference type="Proteomes" id="UP000234585">
    <property type="component" value="Unassembled WGS sequence"/>
</dbReference>
<organism evidence="20 21">
    <name type="scientific">Aspergillus candidus</name>
    <dbReference type="NCBI Taxonomy" id="41067"/>
    <lineage>
        <taxon>Eukaryota</taxon>
        <taxon>Fungi</taxon>
        <taxon>Dikarya</taxon>
        <taxon>Ascomycota</taxon>
        <taxon>Pezizomycotina</taxon>
        <taxon>Eurotiomycetes</taxon>
        <taxon>Eurotiomycetidae</taxon>
        <taxon>Eurotiales</taxon>
        <taxon>Aspergillaceae</taxon>
        <taxon>Aspergillus</taxon>
        <taxon>Aspergillus subgen. Circumdati</taxon>
    </lineage>
</organism>
<sequence length="722" mass="80993">MSFQPPQRNPSLSPHRPLESNYWRASRSPGPGPNRLPGYGLSQSPGLTSNVGGFFSGERTLPMYKDKPYFAPRRTGPRLRRRRILYAGVCLVFVVFLWCYFVGYGVDVSRSKVATSDPGADLWKWIESLDAESGSEKDVDWDARREKVREVLMVSWDGYENHAWGRDEYYPVSKTGRDMIHGGMGWTIVDALDTLMIMNLTSRVQHARSWIHNSLQYDQDHDVSMFETTIRMLGGLLSAHYLSTTYPDLAPITDDDAGAAGEDLYIEKATDLADRLMGAFESASGVPYASVNLHDSKAIPSHADNGASSTAEATSLQLEFKYLAKLTGEAEFWRAAEKVMQVVDAQKAEDGLLPIFLYPETGDFKGEQIRLGSRGDSYYEYLIKQYLQTGEDIYKEMWDESLLGIRKNLITYSKDAHLTVLAELPSGVSGPLYPKMDHLACFLPGSIALGATGGQPLSEAKKSPTWTQRQDEEILLSKELMKTCWATYLATKSGLAPEITYFKLDEPPIMEKDMYPDSTLTTGNRKSTGKDLPLKSKPLQPQHSGEDPAWKSDLNIHQQDRHNLQRPETVESLFYMYRITGDDTYRQWGWEMFKSFVRHTAVVEDDTDSPPSDSSTTGGKTKNPRVVGFTSLNNADTIPTSKRDNMESFWMAETLKYMYLLFSERDFLPLEENIFNTEAHPMPRFVPGGELKTGWERARKVVGVKQTGGGEDSAGGDRAGGN</sequence>